<dbReference type="RefSeq" id="WP_320215361.1">
    <property type="nucleotide sequence ID" value="NZ_JAVIIS010000024.1"/>
</dbReference>
<dbReference type="EMBL" id="JAVIIS010000024">
    <property type="protein sequence ID" value="MDX8441408.1"/>
    <property type="molecule type" value="Genomic_DNA"/>
</dbReference>
<comment type="caution">
    <text evidence="2">The sequence shown here is derived from an EMBL/GenBank/DDBJ whole genome shotgun (WGS) entry which is preliminary data.</text>
</comment>
<sequence>MSVAYELKLKRAELTNRLEELAKLQADVREQVSSIDKVIAIYEPGYRPMPAKARRPGGITKISDEVKASMGGVNQRQVVLEILRDSANPVSTSECAAKFSHAIGLGGEAEIVDRVSRKLSAVLTQLTKAGRVRHVGKTANRQFLWEITA</sequence>
<evidence type="ECO:0000313" key="3">
    <source>
        <dbReference type="Proteomes" id="UP001272097"/>
    </source>
</evidence>
<proteinExistence type="predicted"/>
<name>A0ABU4X0F0_9HYPH</name>
<reference evidence="2 3" key="1">
    <citation type="submission" date="2023-08" db="EMBL/GenBank/DDBJ databases">
        <title>Implementing the SeqCode for naming new Mesorhizobium species isolated from Vachellia karroo root nodules.</title>
        <authorList>
            <person name="Van Lill M."/>
        </authorList>
    </citation>
    <scope>NUCLEOTIDE SEQUENCE [LARGE SCALE GENOMIC DNA]</scope>
    <source>
        <strain evidence="2 3">VK3E</strain>
    </source>
</reference>
<evidence type="ECO:0000256" key="1">
    <source>
        <dbReference type="SAM" id="Coils"/>
    </source>
</evidence>
<feature type="coiled-coil region" evidence="1">
    <location>
        <begin position="4"/>
        <end position="31"/>
    </location>
</feature>
<dbReference type="Proteomes" id="UP001272097">
    <property type="component" value="Unassembled WGS sequence"/>
</dbReference>
<protein>
    <submittedName>
        <fullName evidence="2">Uncharacterized protein</fullName>
    </submittedName>
</protein>
<keyword evidence="3" id="KW-1185">Reference proteome</keyword>
<accession>A0ABU4X0F0</accession>
<evidence type="ECO:0000313" key="2">
    <source>
        <dbReference type="EMBL" id="MDX8441408.1"/>
    </source>
</evidence>
<gene>
    <name evidence="2" type="ORF">RFM51_17595</name>
</gene>
<organism evidence="2 3">
    <name type="scientific">Mesorhizobium australafricanum</name>
    <dbReference type="NCBI Taxonomy" id="3072311"/>
    <lineage>
        <taxon>Bacteria</taxon>
        <taxon>Pseudomonadati</taxon>
        <taxon>Pseudomonadota</taxon>
        <taxon>Alphaproteobacteria</taxon>
        <taxon>Hyphomicrobiales</taxon>
        <taxon>Phyllobacteriaceae</taxon>
        <taxon>Mesorhizobium</taxon>
    </lineage>
</organism>
<keyword evidence="1" id="KW-0175">Coiled coil</keyword>